<evidence type="ECO:0000256" key="6">
    <source>
        <dbReference type="ARBA" id="ARBA00022989"/>
    </source>
</evidence>
<keyword evidence="3" id="KW-1003">Cell membrane</keyword>
<feature type="domain" description="ZP" evidence="10">
    <location>
        <begin position="33"/>
        <end position="275"/>
    </location>
</feature>
<dbReference type="Pfam" id="PF25057">
    <property type="entry name" value="CUT_N"/>
    <property type="match status" value="1"/>
</dbReference>
<dbReference type="InterPro" id="IPR051962">
    <property type="entry name" value="Cuticlin"/>
</dbReference>
<dbReference type="PANTHER" id="PTHR22907">
    <property type="entry name" value="GH04558P"/>
    <property type="match status" value="1"/>
</dbReference>
<evidence type="ECO:0000256" key="3">
    <source>
        <dbReference type="ARBA" id="ARBA00022475"/>
    </source>
</evidence>
<evidence type="ECO:0000256" key="7">
    <source>
        <dbReference type="ARBA" id="ARBA00023136"/>
    </source>
</evidence>
<dbReference type="AlphaFoldDB" id="A0A4U5NEW3"/>
<proteinExistence type="predicted"/>
<evidence type="ECO:0000256" key="9">
    <source>
        <dbReference type="SAM" id="SignalP"/>
    </source>
</evidence>
<evidence type="ECO:0000313" key="12">
    <source>
        <dbReference type="Proteomes" id="UP000298663"/>
    </source>
</evidence>
<dbReference type="InterPro" id="IPR001507">
    <property type="entry name" value="ZP_dom"/>
</dbReference>
<evidence type="ECO:0000256" key="5">
    <source>
        <dbReference type="ARBA" id="ARBA00022729"/>
    </source>
</evidence>
<evidence type="ECO:0000256" key="8">
    <source>
        <dbReference type="SAM" id="Phobius"/>
    </source>
</evidence>
<reference evidence="11 12" key="1">
    <citation type="journal article" date="2015" name="Genome Biol.">
        <title>Comparative genomics of Steinernema reveals deeply conserved gene regulatory networks.</title>
        <authorList>
            <person name="Dillman A.R."/>
            <person name="Macchietto M."/>
            <person name="Porter C.F."/>
            <person name="Rogers A."/>
            <person name="Williams B."/>
            <person name="Antoshechkin I."/>
            <person name="Lee M.M."/>
            <person name="Goodwin Z."/>
            <person name="Lu X."/>
            <person name="Lewis E.E."/>
            <person name="Goodrich-Blair H."/>
            <person name="Stock S.P."/>
            <person name="Adams B.J."/>
            <person name="Sternberg P.W."/>
            <person name="Mortazavi A."/>
        </authorList>
    </citation>
    <scope>NUCLEOTIDE SEQUENCE [LARGE SCALE GENOMIC DNA]</scope>
    <source>
        <strain evidence="11 12">ALL</strain>
    </source>
</reference>
<dbReference type="Proteomes" id="UP000298663">
    <property type="component" value="Unassembled WGS sequence"/>
</dbReference>
<evidence type="ECO:0000256" key="4">
    <source>
        <dbReference type="ARBA" id="ARBA00022692"/>
    </source>
</evidence>
<dbReference type="STRING" id="34508.A0A4U5NEW3"/>
<evidence type="ECO:0000313" key="11">
    <source>
        <dbReference type="EMBL" id="TKR81051.1"/>
    </source>
</evidence>
<dbReference type="PROSITE" id="PS51034">
    <property type="entry name" value="ZP_2"/>
    <property type="match status" value="1"/>
</dbReference>
<accession>A0A4U5NEW3</accession>
<keyword evidence="5 9" id="KW-0732">Signal</keyword>
<feature type="transmembrane region" description="Helical" evidence="8">
    <location>
        <begin position="349"/>
        <end position="373"/>
    </location>
</feature>
<comment type="subcellular location">
    <subcellularLocation>
        <location evidence="1">Cell membrane</location>
        <topology evidence="1">Single-pass type I membrane protein</topology>
    </subcellularLocation>
</comment>
<evidence type="ECO:0000259" key="10">
    <source>
        <dbReference type="PROSITE" id="PS51034"/>
    </source>
</evidence>
<keyword evidence="4 8" id="KW-0812">Transmembrane</keyword>
<protein>
    <recommendedName>
        <fullName evidence="10">ZP domain-containing protein</fullName>
    </recommendedName>
</protein>
<keyword evidence="7 8" id="KW-0472">Membrane</keyword>
<dbReference type="InterPro" id="IPR057475">
    <property type="entry name" value="CUT_C"/>
</dbReference>
<keyword evidence="2" id="KW-0193">Cuticle</keyword>
<dbReference type="SMART" id="SM00241">
    <property type="entry name" value="ZP"/>
    <property type="match status" value="1"/>
</dbReference>
<dbReference type="Pfam" id="PF25301">
    <property type="entry name" value="CUT_C"/>
    <property type="match status" value="1"/>
</dbReference>
<evidence type="ECO:0000256" key="1">
    <source>
        <dbReference type="ARBA" id="ARBA00004251"/>
    </source>
</evidence>
<dbReference type="GO" id="GO:0005886">
    <property type="term" value="C:plasma membrane"/>
    <property type="evidence" value="ECO:0007669"/>
    <property type="project" value="UniProtKB-SubCell"/>
</dbReference>
<dbReference type="PANTHER" id="PTHR22907:SF7">
    <property type="entry name" value="ZP DOMAIN-CONTAINING PROTEIN"/>
    <property type="match status" value="1"/>
</dbReference>
<feature type="signal peptide" evidence="9">
    <location>
        <begin position="1"/>
        <end position="19"/>
    </location>
</feature>
<comment type="caution">
    <text evidence="11">The sequence shown here is derived from an EMBL/GenBank/DDBJ whole genome shotgun (WGS) entry which is preliminary data.</text>
</comment>
<dbReference type="GO" id="GO:0042302">
    <property type="term" value="F:structural constituent of cuticle"/>
    <property type="evidence" value="ECO:0007669"/>
    <property type="project" value="UniProtKB-KW"/>
</dbReference>
<name>A0A4U5NEW3_STECR</name>
<evidence type="ECO:0000256" key="2">
    <source>
        <dbReference type="ARBA" id="ARBA00022460"/>
    </source>
</evidence>
<dbReference type="InterPro" id="IPR056953">
    <property type="entry name" value="CUT_N"/>
</dbReference>
<feature type="chain" id="PRO_5020934140" description="ZP domain-containing protein" evidence="9">
    <location>
        <begin position="20"/>
        <end position="400"/>
    </location>
</feature>
<gene>
    <name evidence="11" type="ORF">L596_014992</name>
</gene>
<keyword evidence="6 8" id="KW-1133">Transmembrane helix</keyword>
<organism evidence="11 12">
    <name type="scientific">Steinernema carpocapsae</name>
    <name type="common">Entomopathogenic nematode</name>
    <dbReference type="NCBI Taxonomy" id="34508"/>
    <lineage>
        <taxon>Eukaryota</taxon>
        <taxon>Metazoa</taxon>
        <taxon>Ecdysozoa</taxon>
        <taxon>Nematoda</taxon>
        <taxon>Chromadorea</taxon>
        <taxon>Rhabditida</taxon>
        <taxon>Tylenchina</taxon>
        <taxon>Panagrolaimomorpha</taxon>
        <taxon>Strongyloidoidea</taxon>
        <taxon>Steinernematidae</taxon>
        <taxon>Steinernema</taxon>
    </lineage>
</organism>
<keyword evidence="12" id="KW-1185">Reference proteome</keyword>
<dbReference type="EMBL" id="AZBU02000004">
    <property type="protein sequence ID" value="TKR81051.1"/>
    <property type="molecule type" value="Genomic_DNA"/>
</dbReference>
<reference evidence="11 12" key="2">
    <citation type="journal article" date="2019" name="G3 (Bethesda)">
        <title>Hybrid Assembly of the Genome of the Entomopathogenic Nematode Steinernema carpocapsae Identifies the X-Chromosome.</title>
        <authorList>
            <person name="Serra L."/>
            <person name="Macchietto M."/>
            <person name="Macias-Munoz A."/>
            <person name="McGill C.J."/>
            <person name="Rodriguez I.M."/>
            <person name="Rodriguez B."/>
            <person name="Murad R."/>
            <person name="Mortazavi A."/>
        </authorList>
    </citation>
    <scope>NUCLEOTIDE SEQUENCE [LARGE SCALE GENOMIC DNA]</scope>
    <source>
        <strain evidence="11 12">ALL</strain>
    </source>
</reference>
<sequence>MFKCRCVLPIFLFLHQLLALDMDNTLLGNPEIKCNTDTIEMQFRTKRIFTGKVYVKGHYNNPDCRVDYSQTNTDGIPTGGIRLHHGSCDMDRQRTIRPEGMLFSTVLVISFHPLFVTKTDRAFSINCMYREALQTVESKMDVSPLATESIQNDMPMPECTYTIRKDEIDGPILQYAKVGDQIVHRWECKSDIYGLLVHSCYVEDGQGEKALVIDEHGCHTDRILLGDPTYVQALNMAYRESNVFKFADRVAVRFQCAIRLCLKVDGGCNEITPPNCQANSSDFGLRSRRSVVPTRSKNVNLSAPRIDVDLFSQRVTVLDSDLNSQKLLPLGLQSDADLRLHRICLSPPFFTIVIAATSLLLIVTISLVFHIYYRNYRALHSAESAKSSGPLYSPNSLVLT</sequence>
<dbReference type="OrthoDB" id="6139674at2759"/>